<evidence type="ECO:0000313" key="2">
    <source>
        <dbReference type="EMBL" id="KAK4595025.1"/>
    </source>
</evidence>
<dbReference type="InterPro" id="IPR024752">
    <property type="entry name" value="Myb/SANT-like_dom"/>
</dbReference>
<dbReference type="InterPro" id="IPR045026">
    <property type="entry name" value="LIMYB"/>
</dbReference>
<dbReference type="AlphaFoldDB" id="A0AAN7FS23"/>
<dbReference type="PANTHER" id="PTHR47584">
    <property type="match status" value="1"/>
</dbReference>
<gene>
    <name evidence="2" type="ORF">RGQ29_018676</name>
</gene>
<accession>A0AAN7FS23</accession>
<feature type="domain" description="Myb/SANT-like" evidence="1">
    <location>
        <begin position="13"/>
        <end position="93"/>
    </location>
</feature>
<evidence type="ECO:0000259" key="1">
    <source>
        <dbReference type="Pfam" id="PF12776"/>
    </source>
</evidence>
<dbReference type="Proteomes" id="UP001324115">
    <property type="component" value="Unassembled WGS sequence"/>
</dbReference>
<organism evidence="2 3">
    <name type="scientific">Quercus rubra</name>
    <name type="common">Northern red oak</name>
    <name type="synonym">Quercus borealis</name>
    <dbReference type="NCBI Taxonomy" id="3512"/>
    <lineage>
        <taxon>Eukaryota</taxon>
        <taxon>Viridiplantae</taxon>
        <taxon>Streptophyta</taxon>
        <taxon>Embryophyta</taxon>
        <taxon>Tracheophyta</taxon>
        <taxon>Spermatophyta</taxon>
        <taxon>Magnoliopsida</taxon>
        <taxon>eudicotyledons</taxon>
        <taxon>Gunneridae</taxon>
        <taxon>Pentapetalae</taxon>
        <taxon>rosids</taxon>
        <taxon>fabids</taxon>
        <taxon>Fagales</taxon>
        <taxon>Fagaceae</taxon>
        <taxon>Quercus</taxon>
    </lineage>
</organism>
<protein>
    <recommendedName>
        <fullName evidence="1">Myb/SANT-like domain-containing protein</fullName>
    </recommendedName>
</protein>
<keyword evidence="3" id="KW-1185">Reference proteome</keyword>
<dbReference type="PANTHER" id="PTHR47584:SF14">
    <property type="entry name" value="L10-INTERACTING MYB DOMAIN-CONTAINING PROTEIN-LIKE"/>
    <property type="match status" value="1"/>
</dbReference>
<dbReference type="Pfam" id="PF12776">
    <property type="entry name" value="Myb_DNA-bind_3"/>
    <property type="match status" value="1"/>
</dbReference>
<evidence type="ECO:0000313" key="3">
    <source>
        <dbReference type="Proteomes" id="UP001324115"/>
    </source>
</evidence>
<proteinExistence type="predicted"/>
<comment type="caution">
    <text evidence="2">The sequence shown here is derived from an EMBL/GenBank/DDBJ whole genome shotgun (WGS) entry which is preliminary data.</text>
</comment>
<dbReference type="EMBL" id="JAXUIC010000004">
    <property type="protein sequence ID" value="KAK4595025.1"/>
    <property type="molecule type" value="Genomic_DNA"/>
</dbReference>
<sequence length="93" mass="11013">MAHESQDVDDKIWPPHVEHIFIEIMVKEQIKGNIKNDVFKGPMWEAMTQELNKRIGTLFTTKKVFQKHNRLQGKQRKWSQLLNRLGLGWDEAT</sequence>
<reference evidence="2 3" key="1">
    <citation type="journal article" date="2023" name="G3 (Bethesda)">
        <title>A haplotype-resolved chromosome-scale genome for Quercus rubra L. provides insights into the genetics of adaptive traits for red oak species.</title>
        <authorList>
            <person name="Kapoor B."/>
            <person name="Jenkins J."/>
            <person name="Schmutz J."/>
            <person name="Zhebentyayeva T."/>
            <person name="Kuelheim C."/>
            <person name="Coggeshall M."/>
            <person name="Heim C."/>
            <person name="Lasky J.R."/>
            <person name="Leites L."/>
            <person name="Islam-Faridi N."/>
            <person name="Romero-Severson J."/>
            <person name="DeLeo V.L."/>
            <person name="Lucas S.M."/>
            <person name="Lazic D."/>
            <person name="Gailing O."/>
            <person name="Carlson J."/>
            <person name="Staton M."/>
        </authorList>
    </citation>
    <scope>NUCLEOTIDE SEQUENCE [LARGE SCALE GENOMIC DNA]</scope>
    <source>
        <strain evidence="2">Pseudo-F2</strain>
    </source>
</reference>
<name>A0AAN7FS23_QUERU</name>